<dbReference type="PROSITE" id="PS50297">
    <property type="entry name" value="ANK_REP_REGION"/>
    <property type="match status" value="2"/>
</dbReference>
<dbReference type="SUPFAM" id="SSF144232">
    <property type="entry name" value="HIT/MYND zinc finger-like"/>
    <property type="match status" value="1"/>
</dbReference>
<dbReference type="PROSITE" id="PS50865">
    <property type="entry name" value="ZF_MYND_2"/>
    <property type="match status" value="1"/>
</dbReference>
<reference evidence="8" key="2">
    <citation type="submission" date="2025-08" db="UniProtKB">
        <authorList>
            <consortium name="RefSeq"/>
        </authorList>
    </citation>
    <scope>IDENTIFICATION</scope>
    <source>
        <strain evidence="8">S238N-H82</strain>
        <tissue evidence="8">Testes</tissue>
    </source>
</reference>
<feature type="domain" description="MYND-type" evidence="6">
    <location>
        <begin position="208"/>
        <end position="249"/>
    </location>
</feature>
<keyword evidence="4" id="KW-0040">ANK repeat</keyword>
<dbReference type="SUPFAM" id="SSF48403">
    <property type="entry name" value="Ankyrin repeat"/>
    <property type="match status" value="1"/>
</dbReference>
<dbReference type="PANTHER" id="PTHR24144:SF5">
    <property type="entry name" value="BTB DOMAIN-CONTAINING PROTEIN"/>
    <property type="match status" value="1"/>
</dbReference>
<dbReference type="InterPro" id="IPR002110">
    <property type="entry name" value="Ankyrin_rpt"/>
</dbReference>
<sequence>MILQFKLRQRAEGVDNNSGPSEMASANSVSAGKSYAASDDLLYAAQTGSIQGVKAALKAGADIDFDLQDSENSRSGTALYIASARGHVDMMRLLLRKGASLVKRTTGELTALHGAAVEGKTEAVQLLVYHGATLDVRDALQCTPLILACSNNHVDTVRRLIELGARPDSTCCIAKRMGLEGGNQVYACRESIRLIQEARKTKLLRCCNPKCGKPGYRKTLKLCAGCKLTRYCSRDCQKQHWSVGHKKCCGHDSCPAIGPEALKQLLMLVPDNVREQIHKTMYAELFG</sequence>
<dbReference type="Gene3D" id="6.10.140.2220">
    <property type="match status" value="1"/>
</dbReference>
<dbReference type="PROSITE" id="PS50088">
    <property type="entry name" value="ANK_REPEAT"/>
    <property type="match status" value="2"/>
</dbReference>
<evidence type="ECO:0000256" key="2">
    <source>
        <dbReference type="ARBA" id="ARBA00022771"/>
    </source>
</evidence>
<evidence type="ECO:0000256" key="4">
    <source>
        <dbReference type="PROSITE-ProRule" id="PRU00023"/>
    </source>
</evidence>
<gene>
    <name evidence="8" type="primary">LOC118419673</name>
</gene>
<reference evidence="7" key="1">
    <citation type="journal article" date="2020" name="Nat. Ecol. Evol.">
        <title>Deeply conserved synteny resolves early events in vertebrate evolution.</title>
        <authorList>
            <person name="Simakov O."/>
            <person name="Marletaz F."/>
            <person name="Yue J.X."/>
            <person name="O'Connell B."/>
            <person name="Jenkins J."/>
            <person name="Brandt A."/>
            <person name="Calef R."/>
            <person name="Tung C.H."/>
            <person name="Huang T.K."/>
            <person name="Schmutz J."/>
            <person name="Satoh N."/>
            <person name="Yu J.K."/>
            <person name="Putnam N.H."/>
            <person name="Green R.E."/>
            <person name="Rokhsar D.S."/>
        </authorList>
    </citation>
    <scope>NUCLEOTIDE SEQUENCE [LARGE SCALE GENOMIC DNA]</scope>
    <source>
        <strain evidence="7">S238N-H82</strain>
    </source>
</reference>
<dbReference type="OrthoDB" id="60433at2759"/>
<evidence type="ECO:0000313" key="8">
    <source>
        <dbReference type="RefSeq" id="XP_035682079.1"/>
    </source>
</evidence>
<dbReference type="Pfam" id="PF12796">
    <property type="entry name" value="Ank_2"/>
    <property type="match status" value="1"/>
</dbReference>
<feature type="repeat" description="ANK" evidence="4">
    <location>
        <begin position="107"/>
        <end position="139"/>
    </location>
</feature>
<name>A0A9J7LH91_BRAFL</name>
<dbReference type="PANTHER" id="PTHR24144">
    <property type="entry name" value="ANKYRIN REPEAT DOMAIN-CONTAINING PROTEIN 49"/>
    <property type="match status" value="1"/>
</dbReference>
<keyword evidence="7" id="KW-1185">Reference proteome</keyword>
<dbReference type="InterPro" id="IPR002893">
    <property type="entry name" value="Znf_MYND"/>
</dbReference>
<accession>A0A9J7LH91</accession>
<evidence type="ECO:0000256" key="5">
    <source>
        <dbReference type="PROSITE-ProRule" id="PRU00134"/>
    </source>
</evidence>
<evidence type="ECO:0000256" key="3">
    <source>
        <dbReference type="ARBA" id="ARBA00022833"/>
    </source>
</evidence>
<dbReference type="KEGG" id="bfo:118419673"/>
<keyword evidence="1" id="KW-0479">Metal-binding</keyword>
<dbReference type="Gene3D" id="1.25.40.20">
    <property type="entry name" value="Ankyrin repeat-containing domain"/>
    <property type="match status" value="1"/>
</dbReference>
<dbReference type="InterPro" id="IPR036770">
    <property type="entry name" value="Ankyrin_rpt-contain_sf"/>
</dbReference>
<dbReference type="Pfam" id="PF01753">
    <property type="entry name" value="zf-MYND"/>
    <property type="match status" value="1"/>
</dbReference>
<evidence type="ECO:0000256" key="1">
    <source>
        <dbReference type="ARBA" id="ARBA00022723"/>
    </source>
</evidence>
<evidence type="ECO:0000259" key="6">
    <source>
        <dbReference type="PROSITE" id="PS50865"/>
    </source>
</evidence>
<dbReference type="GO" id="GO:0008270">
    <property type="term" value="F:zinc ion binding"/>
    <property type="evidence" value="ECO:0007669"/>
    <property type="project" value="UniProtKB-KW"/>
</dbReference>
<evidence type="ECO:0000313" key="7">
    <source>
        <dbReference type="Proteomes" id="UP000001554"/>
    </source>
</evidence>
<dbReference type="SMART" id="SM00248">
    <property type="entry name" value="ANK"/>
    <property type="match status" value="4"/>
</dbReference>
<keyword evidence="3" id="KW-0862">Zinc</keyword>
<proteinExistence type="predicted"/>
<dbReference type="AlphaFoldDB" id="A0A9J7LH91"/>
<protein>
    <submittedName>
        <fullName evidence="8">Serine/threonine-protein phosphatase 6 regulatory ankyrin repeat subunit B-like</fullName>
    </submittedName>
</protein>
<keyword evidence="2 5" id="KW-0863">Zinc-finger</keyword>
<dbReference type="Proteomes" id="UP000001554">
    <property type="component" value="Chromosome 7"/>
</dbReference>
<dbReference type="GeneID" id="118419673"/>
<dbReference type="RefSeq" id="XP_035682079.1">
    <property type="nucleotide sequence ID" value="XM_035826186.1"/>
</dbReference>
<feature type="repeat" description="ANK" evidence="4">
    <location>
        <begin position="74"/>
        <end position="106"/>
    </location>
</feature>
<organism evidence="7 8">
    <name type="scientific">Branchiostoma floridae</name>
    <name type="common">Florida lancelet</name>
    <name type="synonym">Amphioxus</name>
    <dbReference type="NCBI Taxonomy" id="7739"/>
    <lineage>
        <taxon>Eukaryota</taxon>
        <taxon>Metazoa</taxon>
        <taxon>Chordata</taxon>
        <taxon>Cephalochordata</taxon>
        <taxon>Leptocardii</taxon>
        <taxon>Amphioxiformes</taxon>
        <taxon>Branchiostomatidae</taxon>
        <taxon>Branchiostoma</taxon>
    </lineage>
</organism>
<dbReference type="Pfam" id="PF00023">
    <property type="entry name" value="Ank"/>
    <property type="match status" value="1"/>
</dbReference>